<dbReference type="CDD" id="cd18870">
    <property type="entry name" value="NUDIX_AcylCoAdiphos_Nudt19"/>
    <property type="match status" value="1"/>
</dbReference>
<evidence type="ECO:0000256" key="6">
    <source>
        <dbReference type="ARBA" id="ARBA00023211"/>
    </source>
</evidence>
<dbReference type="Proteomes" id="UP000544090">
    <property type="component" value="Unassembled WGS sequence"/>
</dbReference>
<comment type="cofactor">
    <cofactor evidence="1">
        <name>Mn(2+)</name>
        <dbReference type="ChEBI" id="CHEBI:29035"/>
    </cofactor>
</comment>
<sequence>MRRLFELPPEHLGAARSWLEHGERTPRMPRLASSVVLVRDSPRGVETYLGYRSGNSPLGAVAFPGGSVEAADDDAVTWYGPPAAKWAAALGLTDHRQARLHVVAAIRELFEETGVLLAGPDESSLVEGPAGEEWMAAREAVADQEKGFGEILGRRGLGLRTDLLKPLSNWISPDFAHRRFDTRYFAAAQPVTQQPALLGSKGAWASWVCARDVLAERDTTALGDLVGQEDTRGLNLSQLTSPAVEIILEKLAAARGTIAYLSHKRPVVKYHPELVLVDGTPMLEVVANFAAEDAAAQRSR</sequence>
<keyword evidence="5" id="KW-0460">Magnesium</keyword>
<proteinExistence type="predicted"/>
<evidence type="ECO:0000313" key="8">
    <source>
        <dbReference type="Proteomes" id="UP000544090"/>
    </source>
</evidence>
<name>A0A7X6HDS9_9MICC</name>
<dbReference type="InterPro" id="IPR039121">
    <property type="entry name" value="NUDT19"/>
</dbReference>
<evidence type="ECO:0000256" key="2">
    <source>
        <dbReference type="ARBA" id="ARBA00001946"/>
    </source>
</evidence>
<dbReference type="InterPro" id="IPR015797">
    <property type="entry name" value="NUDIX_hydrolase-like_dom_sf"/>
</dbReference>
<dbReference type="SUPFAM" id="SSF55811">
    <property type="entry name" value="Nudix"/>
    <property type="match status" value="1"/>
</dbReference>
<evidence type="ECO:0000256" key="3">
    <source>
        <dbReference type="ARBA" id="ARBA00022723"/>
    </source>
</evidence>
<comment type="caution">
    <text evidence="7">The sequence shown here is derived from an EMBL/GenBank/DDBJ whole genome shotgun (WGS) entry which is preliminary data.</text>
</comment>
<dbReference type="EMBL" id="JAAZSQ010000010">
    <property type="protein sequence ID" value="NKX55279.1"/>
    <property type="molecule type" value="Genomic_DNA"/>
</dbReference>
<dbReference type="PANTHER" id="PTHR12318">
    <property type="entry name" value="TESTOSTERONE-REGULATED PROTEIN RP2"/>
    <property type="match status" value="1"/>
</dbReference>
<keyword evidence="8" id="KW-1185">Reference proteome</keyword>
<evidence type="ECO:0000256" key="1">
    <source>
        <dbReference type="ARBA" id="ARBA00001936"/>
    </source>
</evidence>
<dbReference type="Gene3D" id="3.90.79.10">
    <property type="entry name" value="Nucleoside Triphosphate Pyrophosphohydrolase"/>
    <property type="match status" value="1"/>
</dbReference>
<dbReference type="AlphaFoldDB" id="A0A7X6HDS9"/>
<dbReference type="PANTHER" id="PTHR12318:SF0">
    <property type="entry name" value="ACYL-COENZYME A DIPHOSPHATASE NUDT19"/>
    <property type="match status" value="1"/>
</dbReference>
<gene>
    <name evidence="7" type="ORF">HGG74_12140</name>
</gene>
<reference evidence="7 8" key="1">
    <citation type="submission" date="2020-04" db="EMBL/GenBank/DDBJ databases">
        <title>Arthrobacter sp. nov.</title>
        <authorList>
            <person name="Liu S."/>
        </authorList>
    </citation>
    <scope>NUCLEOTIDE SEQUENCE [LARGE SCALE GENOMIC DNA]</scope>
    <source>
        <strain evidence="7 8">E918</strain>
    </source>
</reference>
<dbReference type="GO" id="GO:0016818">
    <property type="term" value="F:hydrolase activity, acting on acid anhydrides, in phosphorus-containing anhydrides"/>
    <property type="evidence" value="ECO:0007669"/>
    <property type="project" value="InterPro"/>
</dbReference>
<keyword evidence="3" id="KW-0479">Metal-binding</keyword>
<organism evidence="7 8">
    <name type="scientific">Arthrobacter mobilis</name>
    <dbReference type="NCBI Taxonomy" id="2724944"/>
    <lineage>
        <taxon>Bacteria</taxon>
        <taxon>Bacillati</taxon>
        <taxon>Actinomycetota</taxon>
        <taxon>Actinomycetes</taxon>
        <taxon>Micrococcales</taxon>
        <taxon>Micrococcaceae</taxon>
        <taxon>Arthrobacter</taxon>
    </lineage>
</organism>
<comment type="cofactor">
    <cofactor evidence="2">
        <name>Mg(2+)</name>
        <dbReference type="ChEBI" id="CHEBI:18420"/>
    </cofactor>
</comment>
<accession>A0A7X6HDS9</accession>
<dbReference type="GO" id="GO:0046872">
    <property type="term" value="F:metal ion binding"/>
    <property type="evidence" value="ECO:0007669"/>
    <property type="project" value="UniProtKB-KW"/>
</dbReference>
<evidence type="ECO:0000256" key="5">
    <source>
        <dbReference type="ARBA" id="ARBA00022842"/>
    </source>
</evidence>
<protein>
    <submittedName>
        <fullName evidence="7">NUDIX hydrolase</fullName>
    </submittedName>
</protein>
<keyword evidence="6" id="KW-0464">Manganese</keyword>
<evidence type="ECO:0000313" key="7">
    <source>
        <dbReference type="EMBL" id="NKX55279.1"/>
    </source>
</evidence>
<evidence type="ECO:0000256" key="4">
    <source>
        <dbReference type="ARBA" id="ARBA00022801"/>
    </source>
</evidence>
<keyword evidence="4 7" id="KW-0378">Hydrolase</keyword>